<dbReference type="InParanoid" id="A0A316VXW5"/>
<proteinExistence type="predicted"/>
<evidence type="ECO:0000313" key="1">
    <source>
        <dbReference type="EMBL" id="PWN42497.1"/>
    </source>
</evidence>
<evidence type="ECO:0000313" key="2">
    <source>
        <dbReference type="Proteomes" id="UP000245783"/>
    </source>
</evidence>
<dbReference type="AlphaFoldDB" id="A0A316VXW5"/>
<name>A0A316VXW5_9BASI</name>
<dbReference type="RefSeq" id="XP_025369657.1">
    <property type="nucleotide sequence ID" value="XM_025510213.1"/>
</dbReference>
<dbReference type="EMBL" id="KZ819379">
    <property type="protein sequence ID" value="PWN42497.1"/>
    <property type="molecule type" value="Genomic_DNA"/>
</dbReference>
<keyword evidence="2" id="KW-1185">Reference proteome</keyword>
<reference evidence="1 2" key="1">
    <citation type="journal article" date="2018" name="Mol. Biol. Evol.">
        <title>Broad Genomic Sampling Reveals a Smut Pathogenic Ancestry of the Fungal Clade Ustilaginomycotina.</title>
        <authorList>
            <person name="Kijpornyongpan T."/>
            <person name="Mondo S.J."/>
            <person name="Barry K."/>
            <person name="Sandor L."/>
            <person name="Lee J."/>
            <person name="Lipzen A."/>
            <person name="Pangilinan J."/>
            <person name="LaButti K."/>
            <person name="Hainaut M."/>
            <person name="Henrissat B."/>
            <person name="Grigoriev I.V."/>
            <person name="Spatafora J.W."/>
            <person name="Aime M.C."/>
        </authorList>
    </citation>
    <scope>NUCLEOTIDE SEQUENCE [LARGE SCALE GENOMIC DNA]</scope>
    <source>
        <strain evidence="1 2">MCA 4658</strain>
    </source>
</reference>
<organism evidence="1 2">
    <name type="scientific">Ceraceosorus guamensis</name>
    <dbReference type="NCBI Taxonomy" id="1522189"/>
    <lineage>
        <taxon>Eukaryota</taxon>
        <taxon>Fungi</taxon>
        <taxon>Dikarya</taxon>
        <taxon>Basidiomycota</taxon>
        <taxon>Ustilaginomycotina</taxon>
        <taxon>Exobasidiomycetes</taxon>
        <taxon>Ceraceosorales</taxon>
        <taxon>Ceraceosoraceae</taxon>
        <taxon>Ceraceosorus</taxon>
    </lineage>
</organism>
<gene>
    <name evidence="1" type="ORF">IE81DRAFT_124903</name>
</gene>
<dbReference type="Proteomes" id="UP000245783">
    <property type="component" value="Unassembled WGS sequence"/>
</dbReference>
<accession>A0A316VXW5</accession>
<protein>
    <submittedName>
        <fullName evidence="1">Uncharacterized protein</fullName>
    </submittedName>
</protein>
<dbReference type="GeneID" id="37032083"/>
<sequence>MRRSSSSGTSTSTSKRTRIDLTRSVHRTAYTRDIVTSALEAESKVASNGTYHTRINDHPVASLRLTHRAESGPRKHISSSQVHQHRYLRGLQRRISSSFFSCADSSAASGPPYDALLVALSSSSLCMEAGMCMSGQVEIWRFRHRRLSMALDTAWQELKVV</sequence>